<dbReference type="Proteomes" id="UP000237000">
    <property type="component" value="Unassembled WGS sequence"/>
</dbReference>
<protein>
    <recommendedName>
        <fullName evidence="3">Reverse transcriptase domain-containing protein</fullName>
    </recommendedName>
</protein>
<accession>A0A2P5BYX5</accession>
<keyword evidence="2" id="KW-1185">Reference proteome</keyword>
<evidence type="ECO:0008006" key="3">
    <source>
        <dbReference type="Google" id="ProtNLM"/>
    </source>
</evidence>
<gene>
    <name evidence="1" type="ORF">TorRG33x02_303670</name>
</gene>
<name>A0A2P5BYX5_TREOI</name>
<dbReference type="AlphaFoldDB" id="A0A2P5BYX5"/>
<dbReference type="InParanoid" id="A0A2P5BYX5"/>
<comment type="caution">
    <text evidence="1">The sequence shown here is derived from an EMBL/GenBank/DDBJ whole genome shotgun (WGS) entry which is preliminary data.</text>
</comment>
<proteinExistence type="predicted"/>
<organism evidence="1 2">
    <name type="scientific">Trema orientale</name>
    <name type="common">Charcoal tree</name>
    <name type="synonym">Celtis orientalis</name>
    <dbReference type="NCBI Taxonomy" id="63057"/>
    <lineage>
        <taxon>Eukaryota</taxon>
        <taxon>Viridiplantae</taxon>
        <taxon>Streptophyta</taxon>
        <taxon>Embryophyta</taxon>
        <taxon>Tracheophyta</taxon>
        <taxon>Spermatophyta</taxon>
        <taxon>Magnoliopsida</taxon>
        <taxon>eudicotyledons</taxon>
        <taxon>Gunneridae</taxon>
        <taxon>Pentapetalae</taxon>
        <taxon>rosids</taxon>
        <taxon>fabids</taxon>
        <taxon>Rosales</taxon>
        <taxon>Cannabaceae</taxon>
        <taxon>Trema</taxon>
    </lineage>
</organism>
<dbReference type="STRING" id="63057.A0A2P5BYX5"/>
<reference evidence="2" key="1">
    <citation type="submission" date="2016-06" db="EMBL/GenBank/DDBJ databases">
        <title>Parallel loss of symbiosis genes in relatives of nitrogen-fixing non-legume Parasponia.</title>
        <authorList>
            <person name="Van Velzen R."/>
            <person name="Holmer R."/>
            <person name="Bu F."/>
            <person name="Rutten L."/>
            <person name="Van Zeijl A."/>
            <person name="Liu W."/>
            <person name="Santuari L."/>
            <person name="Cao Q."/>
            <person name="Sharma T."/>
            <person name="Shen D."/>
            <person name="Roswanjaya Y."/>
            <person name="Wardhani T."/>
            <person name="Kalhor M.S."/>
            <person name="Jansen J."/>
            <person name="Van den Hoogen J."/>
            <person name="Gungor B."/>
            <person name="Hartog M."/>
            <person name="Hontelez J."/>
            <person name="Verver J."/>
            <person name="Yang W.-C."/>
            <person name="Schijlen E."/>
            <person name="Repin R."/>
            <person name="Schilthuizen M."/>
            <person name="Schranz E."/>
            <person name="Heidstra R."/>
            <person name="Miyata K."/>
            <person name="Fedorova E."/>
            <person name="Kohlen W."/>
            <person name="Bisseling T."/>
            <person name="Smit S."/>
            <person name="Geurts R."/>
        </authorList>
    </citation>
    <scope>NUCLEOTIDE SEQUENCE [LARGE SCALE GENOMIC DNA]</scope>
    <source>
        <strain evidence="2">cv. RG33-2</strain>
    </source>
</reference>
<evidence type="ECO:0000313" key="2">
    <source>
        <dbReference type="Proteomes" id="UP000237000"/>
    </source>
</evidence>
<dbReference type="EMBL" id="JXTC01000437">
    <property type="protein sequence ID" value="PON54004.1"/>
    <property type="molecule type" value="Genomic_DNA"/>
</dbReference>
<dbReference type="OrthoDB" id="1434716at2759"/>
<sequence length="104" mass="11713">TGPSFTHLAFADNILLCRRATRKEAIAFLKCLQQYCSWSGQKVNNKKSNVHVSKNLRGAKVRDLIRILGFKPLVGSGRYLGLPLLFKKTRSKTWTTFVKESNSG</sequence>
<feature type="non-terminal residue" evidence="1">
    <location>
        <position position="1"/>
    </location>
</feature>
<evidence type="ECO:0000313" key="1">
    <source>
        <dbReference type="EMBL" id="PON54004.1"/>
    </source>
</evidence>